<comment type="catalytic activity">
    <reaction evidence="2">
        <text>L-aspartyl-tRNA(Asn) + L-glutamine + ATP + H2O = L-asparaginyl-tRNA(Asn) + L-glutamate + ADP + phosphate + 2 H(+)</text>
        <dbReference type="Rhea" id="RHEA:14513"/>
        <dbReference type="Rhea" id="RHEA-COMP:9674"/>
        <dbReference type="Rhea" id="RHEA-COMP:9677"/>
        <dbReference type="ChEBI" id="CHEBI:15377"/>
        <dbReference type="ChEBI" id="CHEBI:15378"/>
        <dbReference type="ChEBI" id="CHEBI:29985"/>
        <dbReference type="ChEBI" id="CHEBI:30616"/>
        <dbReference type="ChEBI" id="CHEBI:43474"/>
        <dbReference type="ChEBI" id="CHEBI:58359"/>
        <dbReference type="ChEBI" id="CHEBI:78515"/>
        <dbReference type="ChEBI" id="CHEBI:78516"/>
        <dbReference type="ChEBI" id="CHEBI:456216"/>
    </reaction>
</comment>
<comment type="function">
    <text evidence="2">Allows the formation of correctly charged Asn-tRNA(Asn) or Gln-tRNA(Gln) through the transamidation of misacylated Asp-tRNA(Asn) or Glu-tRNA(Gln) in organisms which lack either or both of asparaginyl-tRNA or glutaminyl-tRNA synthetases. The reaction takes place in the presence of glutamine and ATP through an activated phospho-Asp-tRNA(Asn) or phospho-Glu-tRNA(Gln).</text>
</comment>
<accession>A0A238Z865</accession>
<evidence type="ECO:0000256" key="1">
    <source>
        <dbReference type="ARBA" id="ARBA00022840"/>
    </source>
</evidence>
<keyword evidence="3" id="KW-0808">Transferase</keyword>
<evidence type="ECO:0000313" key="4">
    <source>
        <dbReference type="Proteomes" id="UP000198324"/>
    </source>
</evidence>
<dbReference type="HAMAP" id="MF_00122">
    <property type="entry name" value="GatC"/>
    <property type="match status" value="1"/>
</dbReference>
<dbReference type="NCBIfam" id="TIGR00135">
    <property type="entry name" value="gatC"/>
    <property type="match status" value="1"/>
</dbReference>
<comment type="similarity">
    <text evidence="2">Belongs to the GatC family.</text>
</comment>
<dbReference type="AlphaFoldDB" id="A0A238Z865"/>
<dbReference type="Proteomes" id="UP000198324">
    <property type="component" value="Unassembled WGS sequence"/>
</dbReference>
<dbReference type="Pfam" id="PF02686">
    <property type="entry name" value="GatC"/>
    <property type="match status" value="1"/>
</dbReference>
<dbReference type="OrthoDB" id="9813938at2"/>
<sequence length="94" mass="10316">MSITPEEVAKVAKLSRLALGQDKTAQYAAQLDDILAYMDKLAELDTAGVEPMYTPVDHVSVLRDDVASKDLPREDILKNAPETDGAFFIVPRIV</sequence>
<dbReference type="GO" id="GO:0006450">
    <property type="term" value="P:regulation of translational fidelity"/>
    <property type="evidence" value="ECO:0007669"/>
    <property type="project" value="InterPro"/>
</dbReference>
<keyword evidence="2" id="KW-0648">Protein biosynthesis</keyword>
<dbReference type="GO" id="GO:0006412">
    <property type="term" value="P:translation"/>
    <property type="evidence" value="ECO:0007669"/>
    <property type="project" value="UniProtKB-UniRule"/>
</dbReference>
<dbReference type="PANTHER" id="PTHR15004">
    <property type="entry name" value="GLUTAMYL-TRNA(GLN) AMIDOTRANSFERASE SUBUNIT C, MITOCHONDRIAL"/>
    <property type="match status" value="1"/>
</dbReference>
<keyword evidence="2" id="KW-0436">Ligase</keyword>
<keyword evidence="2" id="KW-0547">Nucleotide-binding</keyword>
<protein>
    <recommendedName>
        <fullName evidence="2">Aspartyl/glutamyl-tRNA(Asn/Gln) amidotransferase subunit C</fullName>
        <shortName evidence="2">Asp/Glu-ADT subunit C</shortName>
        <ecNumber evidence="2">6.3.5.-</ecNumber>
    </recommendedName>
</protein>
<organism evidence="3 4">
    <name type="scientific">Humidesulfovibrio mexicanus</name>
    <dbReference type="NCBI Taxonomy" id="147047"/>
    <lineage>
        <taxon>Bacteria</taxon>
        <taxon>Pseudomonadati</taxon>
        <taxon>Thermodesulfobacteriota</taxon>
        <taxon>Desulfovibrionia</taxon>
        <taxon>Desulfovibrionales</taxon>
        <taxon>Desulfovibrionaceae</taxon>
        <taxon>Humidesulfovibrio</taxon>
    </lineage>
</organism>
<dbReference type="EC" id="6.3.5.-" evidence="2"/>
<dbReference type="GO" id="GO:0050567">
    <property type="term" value="F:glutaminyl-tRNA synthase (glutamine-hydrolyzing) activity"/>
    <property type="evidence" value="ECO:0007669"/>
    <property type="project" value="UniProtKB-UniRule"/>
</dbReference>
<evidence type="ECO:0000313" key="3">
    <source>
        <dbReference type="EMBL" id="SNR79440.1"/>
    </source>
</evidence>
<name>A0A238Z865_9BACT</name>
<dbReference type="InterPro" id="IPR036113">
    <property type="entry name" value="Asp/Glu-ADT_sf_sub_c"/>
</dbReference>
<dbReference type="RefSeq" id="WP_089272952.1">
    <property type="nucleotide sequence ID" value="NZ_FZOC01000002.1"/>
</dbReference>
<dbReference type="SUPFAM" id="SSF141000">
    <property type="entry name" value="Glu-tRNAGln amidotransferase C subunit"/>
    <property type="match status" value="1"/>
</dbReference>
<gene>
    <name evidence="2" type="primary">gatC</name>
    <name evidence="3" type="ORF">SAMN04488503_1324</name>
</gene>
<comment type="subunit">
    <text evidence="2">Heterotrimer of A, B and C subunits.</text>
</comment>
<keyword evidence="4" id="KW-1185">Reference proteome</keyword>
<dbReference type="GO" id="GO:0070681">
    <property type="term" value="P:glutaminyl-tRNAGln biosynthesis via transamidation"/>
    <property type="evidence" value="ECO:0007669"/>
    <property type="project" value="TreeGrafter"/>
</dbReference>
<dbReference type="GO" id="GO:0005524">
    <property type="term" value="F:ATP binding"/>
    <property type="evidence" value="ECO:0007669"/>
    <property type="project" value="UniProtKB-KW"/>
</dbReference>
<dbReference type="GO" id="GO:0050566">
    <property type="term" value="F:asparaginyl-tRNA synthase (glutamine-hydrolyzing) activity"/>
    <property type="evidence" value="ECO:0007669"/>
    <property type="project" value="RHEA"/>
</dbReference>
<dbReference type="InterPro" id="IPR003837">
    <property type="entry name" value="GatC"/>
</dbReference>
<keyword evidence="1 2" id="KW-0067">ATP-binding</keyword>
<proteinExistence type="inferred from homology"/>
<dbReference type="PANTHER" id="PTHR15004:SF0">
    <property type="entry name" value="GLUTAMYL-TRNA(GLN) AMIDOTRANSFERASE SUBUNIT C, MITOCHONDRIAL"/>
    <property type="match status" value="1"/>
</dbReference>
<reference evidence="3 4" key="1">
    <citation type="submission" date="2017-06" db="EMBL/GenBank/DDBJ databases">
        <authorList>
            <person name="Kim H.J."/>
            <person name="Triplett B.A."/>
        </authorList>
    </citation>
    <scope>NUCLEOTIDE SEQUENCE [LARGE SCALE GENOMIC DNA]</scope>
    <source>
        <strain evidence="3 4">DSM 13116</strain>
    </source>
</reference>
<evidence type="ECO:0000256" key="2">
    <source>
        <dbReference type="HAMAP-Rule" id="MF_00122"/>
    </source>
</evidence>
<dbReference type="GO" id="GO:0016740">
    <property type="term" value="F:transferase activity"/>
    <property type="evidence" value="ECO:0007669"/>
    <property type="project" value="UniProtKB-KW"/>
</dbReference>
<dbReference type="EMBL" id="FZOC01000002">
    <property type="protein sequence ID" value="SNR79440.1"/>
    <property type="molecule type" value="Genomic_DNA"/>
</dbReference>
<comment type="catalytic activity">
    <reaction evidence="2">
        <text>L-glutamyl-tRNA(Gln) + L-glutamine + ATP + H2O = L-glutaminyl-tRNA(Gln) + L-glutamate + ADP + phosphate + H(+)</text>
        <dbReference type="Rhea" id="RHEA:17521"/>
        <dbReference type="Rhea" id="RHEA-COMP:9681"/>
        <dbReference type="Rhea" id="RHEA-COMP:9684"/>
        <dbReference type="ChEBI" id="CHEBI:15377"/>
        <dbReference type="ChEBI" id="CHEBI:15378"/>
        <dbReference type="ChEBI" id="CHEBI:29985"/>
        <dbReference type="ChEBI" id="CHEBI:30616"/>
        <dbReference type="ChEBI" id="CHEBI:43474"/>
        <dbReference type="ChEBI" id="CHEBI:58359"/>
        <dbReference type="ChEBI" id="CHEBI:78520"/>
        <dbReference type="ChEBI" id="CHEBI:78521"/>
        <dbReference type="ChEBI" id="CHEBI:456216"/>
    </reaction>
</comment>
<dbReference type="Gene3D" id="1.10.20.60">
    <property type="entry name" value="Glu-tRNAGln amidotransferase C subunit, N-terminal domain"/>
    <property type="match status" value="1"/>
</dbReference>